<proteinExistence type="predicted"/>
<name>A0A8S0ZZD6_ARCPL</name>
<organism evidence="2 3">
    <name type="scientific">Arctia plantaginis</name>
    <name type="common">Wood tiger moth</name>
    <name type="synonym">Phalaena plantaginis</name>
    <dbReference type="NCBI Taxonomy" id="874455"/>
    <lineage>
        <taxon>Eukaryota</taxon>
        <taxon>Metazoa</taxon>
        <taxon>Ecdysozoa</taxon>
        <taxon>Arthropoda</taxon>
        <taxon>Hexapoda</taxon>
        <taxon>Insecta</taxon>
        <taxon>Pterygota</taxon>
        <taxon>Neoptera</taxon>
        <taxon>Endopterygota</taxon>
        <taxon>Lepidoptera</taxon>
        <taxon>Glossata</taxon>
        <taxon>Ditrysia</taxon>
        <taxon>Noctuoidea</taxon>
        <taxon>Erebidae</taxon>
        <taxon>Arctiinae</taxon>
        <taxon>Arctia</taxon>
    </lineage>
</organism>
<protein>
    <submittedName>
        <fullName evidence="2">Uncharacterized protein</fullName>
    </submittedName>
</protein>
<accession>A0A8S0ZZD6</accession>
<comment type="caution">
    <text evidence="2">The sequence shown here is derived from an EMBL/GenBank/DDBJ whole genome shotgun (WGS) entry which is preliminary data.</text>
</comment>
<dbReference type="OrthoDB" id="7289984at2759"/>
<dbReference type="Proteomes" id="UP000494256">
    <property type="component" value="Unassembled WGS sequence"/>
</dbReference>
<reference evidence="2 3" key="1">
    <citation type="submission" date="2020-04" db="EMBL/GenBank/DDBJ databases">
        <authorList>
            <person name="Wallbank WR R."/>
            <person name="Pardo Diaz C."/>
            <person name="Kozak K."/>
            <person name="Martin S."/>
            <person name="Jiggins C."/>
            <person name="Moest M."/>
            <person name="Warren A I."/>
            <person name="Byers J.R.P. K."/>
            <person name="Montejo-Kovacevich G."/>
            <person name="Yen C E."/>
        </authorList>
    </citation>
    <scope>NUCLEOTIDE SEQUENCE [LARGE SCALE GENOMIC DNA]</scope>
</reference>
<dbReference type="EMBL" id="CADEBD010000309">
    <property type="protein sequence ID" value="CAB3240605.1"/>
    <property type="molecule type" value="Genomic_DNA"/>
</dbReference>
<feature type="region of interest" description="Disordered" evidence="1">
    <location>
        <begin position="94"/>
        <end position="135"/>
    </location>
</feature>
<evidence type="ECO:0000313" key="2">
    <source>
        <dbReference type="EMBL" id="CAB3240605.1"/>
    </source>
</evidence>
<sequence>MVQKLLDRGMTKDALSLSLLTLPKKTSEHVIALVLRSGAAARRCEREITKPAGRHNRLRQQAAQRSGGRAAGRPRRATGVSHTVDGVTTLGTARAGARARVHEHAASGATERGRRCSERSSLRTPAPPPSSPPLTARAFSRTHQNDEFIFRACWPCYSRTLPRVFHGRKYIRVDYIQIKIKSFMEAYIKLRSSELFTEINGQILCLLVKILLFLYSSKIRYRRALARALYGSAEVAAPEAGNAATSQ</sequence>
<dbReference type="AlphaFoldDB" id="A0A8S0ZZD6"/>
<gene>
    <name evidence="2" type="ORF">APLA_LOCUS9158</name>
</gene>
<evidence type="ECO:0000256" key="1">
    <source>
        <dbReference type="SAM" id="MobiDB-lite"/>
    </source>
</evidence>
<evidence type="ECO:0000313" key="3">
    <source>
        <dbReference type="Proteomes" id="UP000494256"/>
    </source>
</evidence>
<feature type="region of interest" description="Disordered" evidence="1">
    <location>
        <begin position="47"/>
        <end position="80"/>
    </location>
</feature>
<feature type="compositionally biased region" description="Basic and acidic residues" evidence="1">
    <location>
        <begin position="100"/>
        <end position="121"/>
    </location>
</feature>
<feature type="compositionally biased region" description="Low complexity" evidence="1">
    <location>
        <begin position="59"/>
        <end position="68"/>
    </location>
</feature>